<protein>
    <submittedName>
        <fullName evidence="2">Uncharacterized protein</fullName>
    </submittedName>
</protein>
<accession>A0ABN9QBQ0</accession>
<sequence>MAVRFEVLLARLLLLLHLVRGKRGVEIVGGLFCKREWVRAFQGLLAAVKAGAVVLGKTWRQLAHAEGLNMGYSGIHPIQTLARSRQARVLFESASEAWSTVVRKILNRGYVVNTDDVLFLWESVRQKVGLALQKGCLKKAGRYTSMSLARSFAQVAGAVFHRRVAEYDARLRAAMATGQSRGRLESVGDEVGNRVFALFHLPTHASFVDMMGQLQERVRGLGCSVVHVRAPDTITWQTVLVHLCEVRQCVQKFGVRQLQELMVWLADATEEQLGGIRAYHGEIMESGCAGGSRCHAVYITEKAAAVVGYVLKKTNTPDTSADKPAMRALLLDMATHRLSPKIATLAIPEWLSMQSAAAGVLEACHRMCGARGDGAASFDDLRTKAAALGHVVPRQTTRAELGALVAAGAVERPRKLTLEELRKLVRAAGGDPQPGKTSNWKGHECRAFLLRRRSAAELHASLPPELKRQKLSKEGAVQALAADPSLPLCSAPWVSE</sequence>
<reference evidence="2" key="1">
    <citation type="submission" date="2023-10" db="EMBL/GenBank/DDBJ databases">
        <authorList>
            <person name="Chen Y."/>
            <person name="Shah S."/>
            <person name="Dougan E. K."/>
            <person name="Thang M."/>
            <person name="Chan C."/>
        </authorList>
    </citation>
    <scope>NUCLEOTIDE SEQUENCE [LARGE SCALE GENOMIC DNA]</scope>
</reference>
<organism evidence="2 3">
    <name type="scientific">Prorocentrum cordatum</name>
    <dbReference type="NCBI Taxonomy" id="2364126"/>
    <lineage>
        <taxon>Eukaryota</taxon>
        <taxon>Sar</taxon>
        <taxon>Alveolata</taxon>
        <taxon>Dinophyceae</taxon>
        <taxon>Prorocentrales</taxon>
        <taxon>Prorocentraceae</taxon>
        <taxon>Prorocentrum</taxon>
    </lineage>
</organism>
<keyword evidence="1" id="KW-0732">Signal</keyword>
<name>A0ABN9QBQ0_9DINO</name>
<feature type="signal peptide" evidence="1">
    <location>
        <begin position="1"/>
        <end position="21"/>
    </location>
</feature>
<dbReference type="Proteomes" id="UP001189429">
    <property type="component" value="Unassembled WGS sequence"/>
</dbReference>
<gene>
    <name evidence="2" type="ORF">PCOR1329_LOCUS10539</name>
</gene>
<feature type="chain" id="PRO_5046373611" evidence="1">
    <location>
        <begin position="22"/>
        <end position="496"/>
    </location>
</feature>
<proteinExistence type="predicted"/>
<evidence type="ECO:0000313" key="3">
    <source>
        <dbReference type="Proteomes" id="UP001189429"/>
    </source>
</evidence>
<keyword evidence="3" id="KW-1185">Reference proteome</keyword>
<evidence type="ECO:0000313" key="2">
    <source>
        <dbReference type="EMBL" id="CAK0803318.1"/>
    </source>
</evidence>
<dbReference type="EMBL" id="CAUYUJ010002993">
    <property type="protein sequence ID" value="CAK0803318.1"/>
    <property type="molecule type" value="Genomic_DNA"/>
</dbReference>
<evidence type="ECO:0000256" key="1">
    <source>
        <dbReference type="SAM" id="SignalP"/>
    </source>
</evidence>
<comment type="caution">
    <text evidence="2">The sequence shown here is derived from an EMBL/GenBank/DDBJ whole genome shotgun (WGS) entry which is preliminary data.</text>
</comment>